<dbReference type="EMBL" id="AZGE01000001">
    <property type="protein sequence ID" value="KRM16988.1"/>
    <property type="molecule type" value="Genomic_DNA"/>
</dbReference>
<dbReference type="InterPro" id="IPR004360">
    <property type="entry name" value="Glyas_Fos-R_dOase_dom"/>
</dbReference>
<dbReference type="InterPro" id="IPR037523">
    <property type="entry name" value="VOC_core"/>
</dbReference>
<name>A0A0R1WRI3_9LACO</name>
<dbReference type="PATRIC" id="fig|1423779.3.peg.152"/>
<dbReference type="AlphaFoldDB" id="A0A0R1WRI3"/>
<dbReference type="Pfam" id="PF00903">
    <property type="entry name" value="Glyoxalase"/>
    <property type="match status" value="1"/>
</dbReference>
<evidence type="ECO:0000259" key="1">
    <source>
        <dbReference type="PROSITE" id="PS51819"/>
    </source>
</evidence>
<gene>
    <name evidence="2" type="ORF">FC49_GL000149</name>
</gene>
<feature type="domain" description="VOC" evidence="1">
    <location>
        <begin position="34"/>
        <end position="156"/>
    </location>
</feature>
<organism evidence="2 3">
    <name type="scientific">Limosilactobacillus oris DSM 4864</name>
    <dbReference type="NCBI Taxonomy" id="1423779"/>
    <lineage>
        <taxon>Bacteria</taxon>
        <taxon>Bacillati</taxon>
        <taxon>Bacillota</taxon>
        <taxon>Bacilli</taxon>
        <taxon>Lactobacillales</taxon>
        <taxon>Lactobacillaceae</taxon>
        <taxon>Limosilactobacillus</taxon>
    </lineage>
</organism>
<dbReference type="InterPro" id="IPR029068">
    <property type="entry name" value="Glyas_Bleomycin-R_OHBP_Dase"/>
</dbReference>
<dbReference type="PANTHER" id="PTHR21366">
    <property type="entry name" value="GLYOXALASE FAMILY PROTEIN"/>
    <property type="match status" value="1"/>
</dbReference>
<reference evidence="2 3" key="1">
    <citation type="journal article" date="2015" name="Genome Announc.">
        <title>Expanding the biotechnology potential of lactobacilli through comparative genomics of 213 strains and associated genera.</title>
        <authorList>
            <person name="Sun Z."/>
            <person name="Harris H.M."/>
            <person name="McCann A."/>
            <person name="Guo C."/>
            <person name="Argimon S."/>
            <person name="Zhang W."/>
            <person name="Yang X."/>
            <person name="Jeffery I.B."/>
            <person name="Cooney J.C."/>
            <person name="Kagawa T.F."/>
            <person name="Liu W."/>
            <person name="Song Y."/>
            <person name="Salvetti E."/>
            <person name="Wrobel A."/>
            <person name="Rasinkangas P."/>
            <person name="Parkhill J."/>
            <person name="Rea M.C."/>
            <person name="O'Sullivan O."/>
            <person name="Ritari J."/>
            <person name="Douillard F.P."/>
            <person name="Paul Ross R."/>
            <person name="Yang R."/>
            <person name="Briner A.E."/>
            <person name="Felis G.E."/>
            <person name="de Vos W.M."/>
            <person name="Barrangou R."/>
            <person name="Klaenhammer T.R."/>
            <person name="Caufield P.W."/>
            <person name="Cui Y."/>
            <person name="Zhang H."/>
            <person name="O'Toole P.W."/>
        </authorList>
    </citation>
    <scope>NUCLEOTIDE SEQUENCE [LARGE SCALE GENOMIC DNA]</scope>
    <source>
        <strain evidence="2 3">DSM 4864</strain>
    </source>
</reference>
<dbReference type="Gene3D" id="3.10.180.10">
    <property type="entry name" value="2,3-Dihydroxybiphenyl 1,2-Dioxygenase, domain 1"/>
    <property type="match status" value="1"/>
</dbReference>
<protein>
    <submittedName>
        <fullName evidence="2">Glyoxalase family protein</fullName>
    </submittedName>
</protein>
<dbReference type="InterPro" id="IPR050383">
    <property type="entry name" value="GlyoxalaseI/FosfomycinResist"/>
</dbReference>
<sequence>MLLSLVLKQLRLDQLPSYNIEQEKRNDLNMKMRRIDHIVLTVSDLEESTRFYHEVFDMPVLDQQSNDQLVTLRCGHQLIRLQKSDRQTELKAPHLTTGAADFCIVAGDQLEDILHHLKSYFVDIVAGPVEKHGSEGAMTSVYVHDPDNNLVEIAVYENK</sequence>
<evidence type="ECO:0000313" key="2">
    <source>
        <dbReference type="EMBL" id="KRM16988.1"/>
    </source>
</evidence>
<evidence type="ECO:0000313" key="3">
    <source>
        <dbReference type="Proteomes" id="UP000050973"/>
    </source>
</evidence>
<accession>A0A0R1WRI3</accession>
<dbReference type="Proteomes" id="UP000050973">
    <property type="component" value="Unassembled WGS sequence"/>
</dbReference>
<proteinExistence type="predicted"/>
<comment type="caution">
    <text evidence="2">The sequence shown here is derived from an EMBL/GenBank/DDBJ whole genome shotgun (WGS) entry which is preliminary data.</text>
</comment>
<dbReference type="SUPFAM" id="SSF54593">
    <property type="entry name" value="Glyoxalase/Bleomycin resistance protein/Dihydroxybiphenyl dioxygenase"/>
    <property type="match status" value="1"/>
</dbReference>
<dbReference type="PROSITE" id="PS51819">
    <property type="entry name" value="VOC"/>
    <property type="match status" value="1"/>
</dbReference>